<dbReference type="AlphaFoldDB" id="W7IJG7"/>
<dbReference type="PANTHER" id="PTHR48080:SF3">
    <property type="entry name" value="ENOLASE SUPERFAMILY MEMBER DDB_G0284701"/>
    <property type="match status" value="1"/>
</dbReference>
<dbReference type="Proteomes" id="UP000019277">
    <property type="component" value="Unassembled WGS sequence"/>
</dbReference>
<feature type="domain" description="Mandelate racemase/muconate lactonizing enzyme C-terminal" evidence="8">
    <location>
        <begin position="131"/>
        <end position="224"/>
    </location>
</feature>
<dbReference type="Gene3D" id="3.30.390.10">
    <property type="entry name" value="Enolase-like, N-terminal domain"/>
    <property type="match status" value="1"/>
</dbReference>
<dbReference type="InterPro" id="IPR034593">
    <property type="entry name" value="DgoD-like"/>
</dbReference>
<evidence type="ECO:0000259" key="8">
    <source>
        <dbReference type="SMART" id="SM00922"/>
    </source>
</evidence>
<evidence type="ECO:0000256" key="1">
    <source>
        <dbReference type="ARBA" id="ARBA00008031"/>
    </source>
</evidence>
<dbReference type="SFLD" id="SFLDS00001">
    <property type="entry name" value="Enolase"/>
    <property type="match status" value="1"/>
</dbReference>
<comment type="caution">
    <text evidence="9">The sequence shown here is derived from an EMBL/GenBank/DDBJ whole genome shotgun (WGS) entry which is preliminary data.</text>
</comment>
<dbReference type="InterPro" id="IPR013342">
    <property type="entry name" value="Mandelate_racemase_C"/>
</dbReference>
<dbReference type="Pfam" id="PF02746">
    <property type="entry name" value="MR_MLE_N"/>
    <property type="match status" value="1"/>
</dbReference>
<feature type="binding site" evidence="6">
    <location>
        <position position="203"/>
    </location>
    <ligand>
        <name>Mg(2+)</name>
        <dbReference type="ChEBI" id="CHEBI:18420"/>
    </ligand>
</feature>
<keyword evidence="3 6" id="KW-0460">Magnesium</keyword>
<dbReference type="InterPro" id="IPR029065">
    <property type="entry name" value="Enolase_C-like"/>
</dbReference>
<evidence type="ECO:0000256" key="6">
    <source>
        <dbReference type="PIRSR" id="PIRSR634603-3"/>
    </source>
</evidence>
<feature type="active site" description="Proton acceptor; specific for (R)-substrate epimerization" evidence="5">
    <location>
        <position position="152"/>
    </location>
</feature>
<comment type="cofactor">
    <cofactor evidence="6 7">
        <name>Mg(2+)</name>
        <dbReference type="ChEBI" id="CHEBI:18420"/>
    </cofactor>
    <text evidence="6 7">Binds 1 Mg(2+) ion per subunit.</text>
</comment>
<comment type="similarity">
    <text evidence="1 7">Belongs to the mandelate racemase/muconate lactonizing enzyme family.</text>
</comment>
<gene>
    <name evidence="9" type="ORF">UO65_4201</name>
</gene>
<proteinExistence type="inferred from homology"/>
<dbReference type="SUPFAM" id="SSF51604">
    <property type="entry name" value="Enolase C-terminal domain-like"/>
    <property type="match status" value="1"/>
</dbReference>
<dbReference type="EC" id="5.1.1.-" evidence="7"/>
<dbReference type="eggNOG" id="COG4948">
    <property type="taxonomic scope" value="Bacteria"/>
</dbReference>
<accession>W7IJG7</accession>
<evidence type="ECO:0000256" key="3">
    <source>
        <dbReference type="ARBA" id="ARBA00022842"/>
    </source>
</evidence>
<name>W7IJG7_9PSEU</name>
<dbReference type="PANTHER" id="PTHR48080">
    <property type="entry name" value="D-GALACTONATE DEHYDRATASE-RELATED"/>
    <property type="match status" value="1"/>
</dbReference>
<dbReference type="SFLD" id="SFLDG00180">
    <property type="entry name" value="muconate_cycloisomerase"/>
    <property type="match status" value="1"/>
</dbReference>
<evidence type="ECO:0000313" key="9">
    <source>
        <dbReference type="EMBL" id="EWC60533.1"/>
    </source>
</evidence>
<organism evidence="9 10">
    <name type="scientific">Actinokineospora spheciospongiae</name>
    <dbReference type="NCBI Taxonomy" id="909613"/>
    <lineage>
        <taxon>Bacteria</taxon>
        <taxon>Bacillati</taxon>
        <taxon>Actinomycetota</taxon>
        <taxon>Actinomycetes</taxon>
        <taxon>Pseudonocardiales</taxon>
        <taxon>Pseudonocardiaceae</taxon>
        <taxon>Actinokineospora</taxon>
    </lineage>
</organism>
<sequence>MKLVWSTRELVLREPFRISRSVMAGRQAVELTLEHEGRLGHGEVVTSEYFRLDVNGIAAALTGWQGAVEAAATPEQLLDALPHGPPGVRAAADAAVHDLLGKRAGLPTHALLGSPEWTAVPTAYTIGLSSPQDAATKAEALVAKGFSVLKIKAGDEHDLARLTAVRAAAPEARLLLDPNGAWTPEHTVRFLERTADLLLDAVEQPIAPGTPDRLAWVGARSPVPLIADEDASTLDDVRGLVGAVDGINVKLAKCGGLRAAREIVTVARGAGMDVMLGCLVASSLGIAPAVQLTPHARWVDLDGHLLLARDPWTGLGGEDGTLRLSGRAGLGVVRR</sequence>
<evidence type="ECO:0000313" key="10">
    <source>
        <dbReference type="Proteomes" id="UP000019277"/>
    </source>
</evidence>
<keyword evidence="4 7" id="KW-0413">Isomerase</keyword>
<dbReference type="RefSeq" id="WP_035285132.1">
    <property type="nucleotide sequence ID" value="NZ_AYXG01000155.1"/>
</dbReference>
<dbReference type="CDD" id="cd03319">
    <property type="entry name" value="L-Ala-DL-Glu_epimerase"/>
    <property type="match status" value="1"/>
</dbReference>
<dbReference type="GO" id="GO:0046872">
    <property type="term" value="F:metal ion binding"/>
    <property type="evidence" value="ECO:0007669"/>
    <property type="project" value="UniProtKB-KW"/>
</dbReference>
<dbReference type="InterPro" id="IPR013341">
    <property type="entry name" value="Mandelate_racemase_N_dom"/>
</dbReference>
<reference evidence="9 10" key="1">
    <citation type="journal article" date="2014" name="Genome Announc.">
        <title>Draft Genome Sequence of the Antitrypanosomally Active Sponge-Associated Bacterium Actinokineospora sp. Strain EG49.</title>
        <authorList>
            <person name="Harjes J."/>
            <person name="Ryu T."/>
            <person name="Abdelmohsen U.R."/>
            <person name="Moitinho-Silva L."/>
            <person name="Horn H."/>
            <person name="Ravasi T."/>
            <person name="Hentschel U."/>
        </authorList>
    </citation>
    <scope>NUCLEOTIDE SEQUENCE [LARGE SCALE GENOMIC DNA]</scope>
    <source>
        <strain evidence="9 10">EG49</strain>
    </source>
</reference>
<dbReference type="Pfam" id="PF13378">
    <property type="entry name" value="MR_MLE_C"/>
    <property type="match status" value="1"/>
</dbReference>
<dbReference type="GO" id="GO:0016855">
    <property type="term" value="F:racemase and epimerase activity, acting on amino acids and derivatives"/>
    <property type="evidence" value="ECO:0007669"/>
    <property type="project" value="UniProtKB-UniRule"/>
</dbReference>
<dbReference type="PATRIC" id="fig|909613.9.peg.4203"/>
<feature type="active site" description="Proton acceptor; specific for (S)-substrate epimerization" evidence="5">
    <location>
        <position position="250"/>
    </location>
</feature>
<dbReference type="InterPro" id="IPR034603">
    <property type="entry name" value="Dipeptide_epimerase"/>
</dbReference>
<dbReference type="InterPro" id="IPR036849">
    <property type="entry name" value="Enolase-like_C_sf"/>
</dbReference>
<evidence type="ECO:0000256" key="7">
    <source>
        <dbReference type="RuleBase" id="RU366006"/>
    </source>
</evidence>
<dbReference type="EMBL" id="AYXG01000155">
    <property type="protein sequence ID" value="EWC60533.1"/>
    <property type="molecule type" value="Genomic_DNA"/>
</dbReference>
<dbReference type="SUPFAM" id="SSF54826">
    <property type="entry name" value="Enolase N-terminal domain-like"/>
    <property type="match status" value="1"/>
</dbReference>
<evidence type="ECO:0000256" key="5">
    <source>
        <dbReference type="PIRSR" id="PIRSR634603-1"/>
    </source>
</evidence>
<feature type="binding site" evidence="6">
    <location>
        <position position="177"/>
    </location>
    <ligand>
        <name>Mg(2+)</name>
        <dbReference type="ChEBI" id="CHEBI:18420"/>
    </ligand>
</feature>
<dbReference type="STRING" id="909613.UO65_4201"/>
<keyword evidence="2 6" id="KW-0479">Metal-binding</keyword>
<protein>
    <recommendedName>
        <fullName evidence="7">Dipeptide epimerase</fullName>
        <ecNumber evidence="7">5.1.1.-</ecNumber>
    </recommendedName>
</protein>
<feature type="binding site" evidence="6">
    <location>
        <position position="228"/>
    </location>
    <ligand>
        <name>Mg(2+)</name>
        <dbReference type="ChEBI" id="CHEBI:18420"/>
    </ligand>
</feature>
<evidence type="ECO:0000256" key="4">
    <source>
        <dbReference type="ARBA" id="ARBA00023235"/>
    </source>
</evidence>
<dbReference type="SMART" id="SM00922">
    <property type="entry name" value="MR_MLE"/>
    <property type="match status" value="1"/>
</dbReference>
<keyword evidence="10" id="KW-1185">Reference proteome</keyword>
<dbReference type="InterPro" id="IPR029017">
    <property type="entry name" value="Enolase-like_N"/>
</dbReference>
<evidence type="ECO:0000256" key="2">
    <source>
        <dbReference type="ARBA" id="ARBA00022723"/>
    </source>
</evidence>
<dbReference type="Gene3D" id="3.20.20.120">
    <property type="entry name" value="Enolase-like C-terminal domain"/>
    <property type="match status" value="1"/>
</dbReference>